<comment type="caution">
    <text evidence="3">The sequence shown here is derived from an EMBL/GenBank/DDBJ whole genome shotgun (WGS) entry which is preliminary data.</text>
</comment>
<dbReference type="Proteomes" id="UP001150238">
    <property type="component" value="Unassembled WGS sequence"/>
</dbReference>
<sequence length="290" mass="33657">MSPKHPVHFLLFIISSSWILFTFPHTNAVPMPSRPPPPYSEHSPSHTMSTSGLSEALNIPPPPSYSRDMVFRVLKDQKYAAWMIRVYEHDPAVRVSSFDMTFFTRTLSYKCKSPETRNARNSAICIAPNPYKKRAEVIIKVLQQFDRSALSEVGALKRFSYLFDSGLLKGKPTIITRKFPGVPLQQTDAWIKNPGQREILREQVRTKVRAQVLLWALGDKLLYIDLHWENFLVEMTKDGKVKEVHIFNFEYPLLQVDFITPYTTKSELEAWFNAYWDYRVDSGHWESDLV</sequence>
<proteinExistence type="predicted"/>
<keyword evidence="2" id="KW-0732">Signal</keyword>
<feature type="signal peptide" evidence="2">
    <location>
        <begin position="1"/>
        <end position="28"/>
    </location>
</feature>
<evidence type="ECO:0000313" key="3">
    <source>
        <dbReference type="EMBL" id="KAJ4491197.1"/>
    </source>
</evidence>
<dbReference type="EMBL" id="JANVFS010000006">
    <property type="protein sequence ID" value="KAJ4491197.1"/>
    <property type="molecule type" value="Genomic_DNA"/>
</dbReference>
<feature type="region of interest" description="Disordered" evidence="1">
    <location>
        <begin position="32"/>
        <end position="54"/>
    </location>
</feature>
<dbReference type="AlphaFoldDB" id="A0A9W9AUV3"/>
<feature type="chain" id="PRO_5040723033" description="Protein kinase domain-containing protein" evidence="2">
    <location>
        <begin position="29"/>
        <end position="290"/>
    </location>
</feature>
<evidence type="ECO:0000256" key="2">
    <source>
        <dbReference type="SAM" id="SignalP"/>
    </source>
</evidence>
<protein>
    <recommendedName>
        <fullName evidence="5">Protein kinase domain-containing protein</fullName>
    </recommendedName>
</protein>
<accession>A0A9W9AUV3</accession>
<organism evidence="3 4">
    <name type="scientific">Lentinula lateritia</name>
    <dbReference type="NCBI Taxonomy" id="40482"/>
    <lineage>
        <taxon>Eukaryota</taxon>
        <taxon>Fungi</taxon>
        <taxon>Dikarya</taxon>
        <taxon>Basidiomycota</taxon>
        <taxon>Agaricomycotina</taxon>
        <taxon>Agaricomycetes</taxon>
        <taxon>Agaricomycetidae</taxon>
        <taxon>Agaricales</taxon>
        <taxon>Marasmiineae</taxon>
        <taxon>Omphalotaceae</taxon>
        <taxon>Lentinula</taxon>
    </lineage>
</organism>
<evidence type="ECO:0000256" key="1">
    <source>
        <dbReference type="SAM" id="MobiDB-lite"/>
    </source>
</evidence>
<reference evidence="3" key="2">
    <citation type="journal article" date="2023" name="Proc. Natl. Acad. Sci. U.S.A.">
        <title>A global phylogenomic analysis of the shiitake genus Lentinula.</title>
        <authorList>
            <person name="Sierra-Patev S."/>
            <person name="Min B."/>
            <person name="Naranjo-Ortiz M."/>
            <person name="Looney B."/>
            <person name="Konkel Z."/>
            <person name="Slot J.C."/>
            <person name="Sakamoto Y."/>
            <person name="Steenwyk J.L."/>
            <person name="Rokas A."/>
            <person name="Carro J."/>
            <person name="Camarero S."/>
            <person name="Ferreira P."/>
            <person name="Molpeceres G."/>
            <person name="Ruiz-Duenas F.J."/>
            <person name="Serrano A."/>
            <person name="Henrissat B."/>
            <person name="Drula E."/>
            <person name="Hughes K.W."/>
            <person name="Mata J.L."/>
            <person name="Ishikawa N.K."/>
            <person name="Vargas-Isla R."/>
            <person name="Ushijima S."/>
            <person name="Smith C.A."/>
            <person name="Donoghue J."/>
            <person name="Ahrendt S."/>
            <person name="Andreopoulos W."/>
            <person name="He G."/>
            <person name="LaButti K."/>
            <person name="Lipzen A."/>
            <person name="Ng V."/>
            <person name="Riley R."/>
            <person name="Sandor L."/>
            <person name="Barry K."/>
            <person name="Martinez A.T."/>
            <person name="Xiao Y."/>
            <person name="Gibbons J.G."/>
            <person name="Terashima K."/>
            <person name="Grigoriev I.V."/>
            <person name="Hibbett D."/>
        </authorList>
    </citation>
    <scope>NUCLEOTIDE SEQUENCE</scope>
    <source>
        <strain evidence="3">Sp2 HRB7682 ss15</strain>
    </source>
</reference>
<evidence type="ECO:0008006" key="5">
    <source>
        <dbReference type="Google" id="ProtNLM"/>
    </source>
</evidence>
<gene>
    <name evidence="3" type="ORF">C8J55DRAFT_503608</name>
</gene>
<name>A0A9W9AUV3_9AGAR</name>
<reference evidence="3" key="1">
    <citation type="submission" date="2022-08" db="EMBL/GenBank/DDBJ databases">
        <authorList>
            <consortium name="DOE Joint Genome Institute"/>
            <person name="Min B."/>
            <person name="Riley R."/>
            <person name="Sierra-Patev S."/>
            <person name="Naranjo-Ortiz M."/>
            <person name="Looney B."/>
            <person name="Konkel Z."/>
            <person name="Slot J.C."/>
            <person name="Sakamoto Y."/>
            <person name="Steenwyk J.L."/>
            <person name="Rokas A."/>
            <person name="Carro J."/>
            <person name="Camarero S."/>
            <person name="Ferreira P."/>
            <person name="Molpeceres G."/>
            <person name="Ruiz-Duenas F.J."/>
            <person name="Serrano A."/>
            <person name="Henrissat B."/>
            <person name="Drula E."/>
            <person name="Hughes K.W."/>
            <person name="Mata J.L."/>
            <person name="Ishikawa N.K."/>
            <person name="Vargas-Isla R."/>
            <person name="Ushijima S."/>
            <person name="Smith C.A."/>
            <person name="Ahrendt S."/>
            <person name="Andreopoulos W."/>
            <person name="He G."/>
            <person name="Labutti K."/>
            <person name="Lipzen A."/>
            <person name="Ng V."/>
            <person name="Sandor L."/>
            <person name="Barry K."/>
            <person name="Martinez A.T."/>
            <person name="Xiao Y."/>
            <person name="Gibbons J.G."/>
            <person name="Terashima K."/>
            <person name="Hibbett D.S."/>
            <person name="Grigoriev I.V."/>
        </authorList>
    </citation>
    <scope>NUCLEOTIDE SEQUENCE</scope>
    <source>
        <strain evidence="3">Sp2 HRB7682 ss15</strain>
    </source>
</reference>
<evidence type="ECO:0000313" key="4">
    <source>
        <dbReference type="Proteomes" id="UP001150238"/>
    </source>
</evidence>